<dbReference type="EMBL" id="MU154541">
    <property type="protein sequence ID" value="KAF9497768.1"/>
    <property type="molecule type" value="Genomic_DNA"/>
</dbReference>
<gene>
    <name evidence="1" type="ORF">BDN71DRAFT_529985</name>
</gene>
<evidence type="ECO:0000313" key="1">
    <source>
        <dbReference type="EMBL" id="KAF9497768.1"/>
    </source>
</evidence>
<comment type="caution">
    <text evidence="1">The sequence shown here is derived from an EMBL/GenBank/DDBJ whole genome shotgun (WGS) entry which is preliminary data.</text>
</comment>
<keyword evidence="2" id="KW-1185">Reference proteome</keyword>
<name>A0A9P6DHQ2_PLEER</name>
<organism evidence="1 2">
    <name type="scientific">Pleurotus eryngii</name>
    <name type="common">Boletus of the steppes</name>
    <dbReference type="NCBI Taxonomy" id="5323"/>
    <lineage>
        <taxon>Eukaryota</taxon>
        <taxon>Fungi</taxon>
        <taxon>Dikarya</taxon>
        <taxon>Basidiomycota</taxon>
        <taxon>Agaricomycotina</taxon>
        <taxon>Agaricomycetes</taxon>
        <taxon>Agaricomycetidae</taxon>
        <taxon>Agaricales</taxon>
        <taxon>Pleurotineae</taxon>
        <taxon>Pleurotaceae</taxon>
        <taxon>Pleurotus</taxon>
    </lineage>
</organism>
<dbReference type="Proteomes" id="UP000807025">
    <property type="component" value="Unassembled WGS sequence"/>
</dbReference>
<sequence length="223" mass="24852">MQHNSRCKLAIHFTIFQLTSISSYKPKTCASALTVLALTDEGHTLSENDIDVLLRAKTVLALFRPSRALLETVHKTTNTPIDIPSLELADELPLLVYIVAKVHELVQSALEKDGKAPPGESFSVSTVAVEPHEQAVLSISRAVSAAQSVRAFISNLDPPTGVIGFKKGTLDNTTRITITWLAWRHDGQYNVTTTDSTYIQKYDLNWYTDFYSRCCIYPCHRSR</sequence>
<accession>A0A9P6DHQ2</accession>
<evidence type="ECO:0000313" key="2">
    <source>
        <dbReference type="Proteomes" id="UP000807025"/>
    </source>
</evidence>
<proteinExistence type="predicted"/>
<protein>
    <submittedName>
        <fullName evidence="1">Uncharacterized protein</fullName>
    </submittedName>
</protein>
<dbReference type="AlphaFoldDB" id="A0A9P6DHQ2"/>
<dbReference type="OrthoDB" id="2873112at2759"/>
<reference evidence="1" key="1">
    <citation type="submission" date="2020-11" db="EMBL/GenBank/DDBJ databases">
        <authorList>
            <consortium name="DOE Joint Genome Institute"/>
            <person name="Ahrendt S."/>
            <person name="Riley R."/>
            <person name="Andreopoulos W."/>
            <person name="Labutti K."/>
            <person name="Pangilinan J."/>
            <person name="Ruiz-Duenas F.J."/>
            <person name="Barrasa J.M."/>
            <person name="Sanchez-Garcia M."/>
            <person name="Camarero S."/>
            <person name="Miyauchi S."/>
            <person name="Serrano A."/>
            <person name="Linde D."/>
            <person name="Babiker R."/>
            <person name="Drula E."/>
            <person name="Ayuso-Fernandez I."/>
            <person name="Pacheco R."/>
            <person name="Padilla G."/>
            <person name="Ferreira P."/>
            <person name="Barriuso J."/>
            <person name="Kellner H."/>
            <person name="Castanera R."/>
            <person name="Alfaro M."/>
            <person name="Ramirez L."/>
            <person name="Pisabarro A.G."/>
            <person name="Kuo A."/>
            <person name="Tritt A."/>
            <person name="Lipzen A."/>
            <person name="He G."/>
            <person name="Yan M."/>
            <person name="Ng V."/>
            <person name="Cullen D."/>
            <person name="Martin F."/>
            <person name="Rosso M.-N."/>
            <person name="Henrissat B."/>
            <person name="Hibbett D."/>
            <person name="Martinez A.T."/>
            <person name="Grigoriev I.V."/>
        </authorList>
    </citation>
    <scope>NUCLEOTIDE SEQUENCE</scope>
    <source>
        <strain evidence="1">ATCC 90797</strain>
    </source>
</reference>